<keyword evidence="4" id="KW-0519">Myristate</keyword>
<accession>A0ABV0QQ14</accession>
<keyword evidence="3" id="KW-0808">Transferase</keyword>
<dbReference type="InterPro" id="IPR001452">
    <property type="entry name" value="SH3_domain"/>
</dbReference>
<dbReference type="PROSITE" id="PS50011">
    <property type="entry name" value="PROTEIN_KINASE_DOM"/>
    <property type="match status" value="1"/>
</dbReference>
<evidence type="ECO:0000256" key="5">
    <source>
        <dbReference type="ARBA" id="ARBA00022741"/>
    </source>
</evidence>
<evidence type="ECO:0000256" key="6">
    <source>
        <dbReference type="ARBA" id="ARBA00022777"/>
    </source>
</evidence>
<feature type="domain" description="Protein kinase" evidence="11">
    <location>
        <begin position="1"/>
        <end position="136"/>
    </location>
</feature>
<proteinExistence type="predicted"/>
<dbReference type="EMBL" id="JAHRIN010018329">
    <property type="protein sequence ID" value="MEQ2197904.1"/>
    <property type="molecule type" value="Genomic_DNA"/>
</dbReference>
<keyword evidence="5" id="KW-0547">Nucleotide-binding</keyword>
<gene>
    <name evidence="12" type="ORF">XENOCAPTIV_004884</name>
</gene>
<evidence type="ECO:0000313" key="12">
    <source>
        <dbReference type="EMBL" id="MEQ2197904.1"/>
    </source>
</evidence>
<dbReference type="InterPro" id="IPR001245">
    <property type="entry name" value="Ser-Thr/Tyr_kinase_cat_dom"/>
</dbReference>
<sequence>MTVVAEYDYTPVTPQDLELRKDEEYTILERSDPNWWKARDKYGKLRNENLVQLYGVCTKQRPIYIVTEFLANGCLLTYLKEGLKQHPTSVQLLEMCKDVSEGMAYLESQQYIHRDLVRDKDLLLCSTKKSLNSSWG</sequence>
<feature type="domain" description="SH3" evidence="10">
    <location>
        <begin position="1"/>
        <end position="61"/>
    </location>
</feature>
<keyword evidence="13" id="KW-1185">Reference proteome</keyword>
<dbReference type="PANTHER" id="PTHR24418">
    <property type="entry name" value="TYROSINE-PROTEIN KINASE"/>
    <property type="match status" value="1"/>
</dbReference>
<keyword evidence="6" id="KW-0418">Kinase</keyword>
<dbReference type="Gene3D" id="1.10.510.10">
    <property type="entry name" value="Transferase(Phosphotransferase) domain 1"/>
    <property type="match status" value="1"/>
</dbReference>
<evidence type="ECO:0000256" key="8">
    <source>
        <dbReference type="ARBA" id="ARBA00023137"/>
    </source>
</evidence>
<evidence type="ECO:0000256" key="3">
    <source>
        <dbReference type="ARBA" id="ARBA00022679"/>
    </source>
</evidence>
<evidence type="ECO:0000256" key="4">
    <source>
        <dbReference type="ARBA" id="ARBA00022707"/>
    </source>
</evidence>
<keyword evidence="4" id="KW-0449">Lipoprotein</keyword>
<dbReference type="InterPro" id="IPR050198">
    <property type="entry name" value="Non-receptor_tyrosine_kinases"/>
</dbReference>
<evidence type="ECO:0000256" key="1">
    <source>
        <dbReference type="ARBA" id="ARBA00011903"/>
    </source>
</evidence>
<name>A0ABV0QQ14_9TELE</name>
<dbReference type="SUPFAM" id="SSF56112">
    <property type="entry name" value="Protein kinase-like (PK-like)"/>
    <property type="match status" value="1"/>
</dbReference>
<organism evidence="12 13">
    <name type="scientific">Xenoophorus captivus</name>
    <dbReference type="NCBI Taxonomy" id="1517983"/>
    <lineage>
        <taxon>Eukaryota</taxon>
        <taxon>Metazoa</taxon>
        <taxon>Chordata</taxon>
        <taxon>Craniata</taxon>
        <taxon>Vertebrata</taxon>
        <taxon>Euteleostomi</taxon>
        <taxon>Actinopterygii</taxon>
        <taxon>Neopterygii</taxon>
        <taxon>Teleostei</taxon>
        <taxon>Neoteleostei</taxon>
        <taxon>Acanthomorphata</taxon>
        <taxon>Ovalentaria</taxon>
        <taxon>Atherinomorphae</taxon>
        <taxon>Cyprinodontiformes</taxon>
        <taxon>Goodeidae</taxon>
        <taxon>Xenoophorus</taxon>
    </lineage>
</organism>
<dbReference type="SMART" id="SM00326">
    <property type="entry name" value="SH3"/>
    <property type="match status" value="1"/>
</dbReference>
<evidence type="ECO:0000259" key="10">
    <source>
        <dbReference type="PROSITE" id="PS50002"/>
    </source>
</evidence>
<evidence type="ECO:0000256" key="7">
    <source>
        <dbReference type="ARBA" id="ARBA00022840"/>
    </source>
</evidence>
<comment type="caution">
    <text evidence="12">The sequence shown here is derived from an EMBL/GenBank/DDBJ whole genome shotgun (WGS) entry which is preliminary data.</text>
</comment>
<reference evidence="12 13" key="1">
    <citation type="submission" date="2021-06" db="EMBL/GenBank/DDBJ databases">
        <authorList>
            <person name="Palmer J.M."/>
        </authorList>
    </citation>
    <scope>NUCLEOTIDE SEQUENCE [LARGE SCALE GENOMIC DNA]</scope>
    <source>
        <strain evidence="12 13">XC_2019</strain>
        <tissue evidence="12">Muscle</tissue>
    </source>
</reference>
<dbReference type="InterPro" id="IPR020635">
    <property type="entry name" value="Tyr_kinase_cat_dom"/>
</dbReference>
<keyword evidence="8" id="KW-0829">Tyrosine-protein kinase</keyword>
<keyword evidence="2 9" id="KW-0728">SH3 domain</keyword>
<dbReference type="Pfam" id="PF07714">
    <property type="entry name" value="PK_Tyr_Ser-Thr"/>
    <property type="match status" value="1"/>
</dbReference>
<dbReference type="InterPro" id="IPR011009">
    <property type="entry name" value="Kinase-like_dom_sf"/>
</dbReference>
<evidence type="ECO:0000259" key="11">
    <source>
        <dbReference type="PROSITE" id="PS50011"/>
    </source>
</evidence>
<dbReference type="SUPFAM" id="SSF50044">
    <property type="entry name" value="SH3-domain"/>
    <property type="match status" value="1"/>
</dbReference>
<dbReference type="InterPro" id="IPR000719">
    <property type="entry name" value="Prot_kinase_dom"/>
</dbReference>
<dbReference type="InterPro" id="IPR036028">
    <property type="entry name" value="SH3-like_dom_sf"/>
</dbReference>
<evidence type="ECO:0000256" key="9">
    <source>
        <dbReference type="PROSITE-ProRule" id="PRU00192"/>
    </source>
</evidence>
<evidence type="ECO:0000313" key="13">
    <source>
        <dbReference type="Proteomes" id="UP001434883"/>
    </source>
</evidence>
<evidence type="ECO:0000256" key="2">
    <source>
        <dbReference type="ARBA" id="ARBA00022443"/>
    </source>
</evidence>
<dbReference type="Gene3D" id="2.30.30.40">
    <property type="entry name" value="SH3 Domains"/>
    <property type="match status" value="1"/>
</dbReference>
<dbReference type="Proteomes" id="UP001434883">
    <property type="component" value="Unassembled WGS sequence"/>
</dbReference>
<dbReference type="EC" id="2.7.10.2" evidence="1"/>
<dbReference type="SMART" id="SM00219">
    <property type="entry name" value="TyrKc"/>
    <property type="match status" value="1"/>
</dbReference>
<protein>
    <recommendedName>
        <fullName evidence="1">non-specific protein-tyrosine kinase</fullName>
        <ecNumber evidence="1">2.7.10.2</ecNumber>
    </recommendedName>
</protein>
<keyword evidence="7" id="KW-0067">ATP-binding</keyword>
<dbReference type="PROSITE" id="PS50002">
    <property type="entry name" value="SH3"/>
    <property type="match status" value="1"/>
</dbReference>